<dbReference type="PANTHER" id="PTHR43649:SF34">
    <property type="entry name" value="ABC TRANSPORTER PERIPLASMIC-BINDING PROTEIN YCJN-RELATED"/>
    <property type="match status" value="1"/>
</dbReference>
<dbReference type="Gene3D" id="3.40.190.10">
    <property type="entry name" value="Periplasmic binding protein-like II"/>
    <property type="match status" value="2"/>
</dbReference>
<evidence type="ECO:0000256" key="4">
    <source>
        <dbReference type="SAM" id="MobiDB-lite"/>
    </source>
</evidence>
<keyword evidence="2" id="KW-0813">Transport</keyword>
<dbReference type="Proteomes" id="UP000018168">
    <property type="component" value="Unassembled WGS sequence"/>
</dbReference>
<sequence>MKKVLSTVLASCILLSVAACGQPGSSSTEPQSSTISEETSQTSQPASGETVEFWDMIWGSDADAYEKAVRGICDVVEQEIGAEVKTQFLPWDNFVQVYITAVSSGTAPDVGTTGTTIPSQVYLMGGTMSLNSVLDDWKAENNPILEAIPEAAFNTHTFDGELVAMPWDIQAECISYNQAIFEECGITEEPTTFDEFLDVCRTIKEKRPDIIPLVAAAGDHEVHTLFTYFCMLNGTNVVTEDMQPNVSSPEVLNVCKFLKTLYDEELISKSTASMTSGERDSTYVSGGAAMIFRHNLDSTVGDINADVWANTRVMNTLKGPDTDSPVSMTYFIPLLAFENEHPDLTKAFVKAYMENYMPIYTDGARGTFPTRSDWYDEETFNTPVIQDLFEKVVPYMEHPTWPTGGYYDAYNQVEGELLLQSITQEILMGNTDIEGLAQQTDEKIQKALDAAE</sequence>
<dbReference type="InterPro" id="IPR006059">
    <property type="entry name" value="SBP"/>
</dbReference>
<dbReference type="InterPro" id="IPR050490">
    <property type="entry name" value="Bact_solute-bd_prot1"/>
</dbReference>
<feature type="chain" id="PRO_5039329192" evidence="5">
    <location>
        <begin position="22"/>
        <end position="452"/>
    </location>
</feature>
<feature type="region of interest" description="Disordered" evidence="4">
    <location>
        <begin position="20"/>
        <end position="48"/>
    </location>
</feature>
<keyword evidence="3 5" id="KW-0732">Signal</keyword>
<evidence type="ECO:0000256" key="2">
    <source>
        <dbReference type="ARBA" id="ARBA00022448"/>
    </source>
</evidence>
<gene>
    <name evidence="6" type="ORF">BN578_00007</name>
</gene>
<protein>
    <submittedName>
        <fullName evidence="6">Putative secreted sugar-binding protein</fullName>
    </submittedName>
</protein>
<feature type="compositionally biased region" description="Low complexity" evidence="4">
    <location>
        <begin position="22"/>
        <end position="45"/>
    </location>
</feature>
<evidence type="ECO:0000313" key="6">
    <source>
        <dbReference type="EMBL" id="CDC04868.1"/>
    </source>
</evidence>
<organism evidence="6 7">
    <name type="scientific">[Clostridium] leptum CAG:27</name>
    <dbReference type="NCBI Taxonomy" id="1263068"/>
    <lineage>
        <taxon>Bacteria</taxon>
        <taxon>Bacillati</taxon>
        <taxon>Bacillota</taxon>
        <taxon>Clostridia</taxon>
        <taxon>Eubacteriales</taxon>
        <taxon>Oscillospiraceae</taxon>
        <taxon>Oscillospiraceae incertae sedis</taxon>
    </lineage>
</organism>
<reference evidence="6" key="1">
    <citation type="submission" date="2012-11" db="EMBL/GenBank/DDBJ databases">
        <title>Dependencies among metagenomic species, viruses, plasmids and units of genetic variation.</title>
        <authorList>
            <person name="Nielsen H.B."/>
            <person name="Almeida M."/>
            <person name="Juncker A.S."/>
            <person name="Rasmussen S."/>
            <person name="Li J."/>
            <person name="Sunagawa S."/>
            <person name="Plichta D."/>
            <person name="Gautier L."/>
            <person name="Le Chatelier E."/>
            <person name="Peletier E."/>
            <person name="Bonde I."/>
            <person name="Nielsen T."/>
            <person name="Manichanh C."/>
            <person name="Arumugam M."/>
            <person name="Batto J."/>
            <person name="Santos M.B.Q.D."/>
            <person name="Blom N."/>
            <person name="Borruel N."/>
            <person name="Burgdorf K.S."/>
            <person name="Boumezbeur F."/>
            <person name="Casellas F."/>
            <person name="Dore J."/>
            <person name="Guarner F."/>
            <person name="Hansen T."/>
            <person name="Hildebrand F."/>
            <person name="Kaas R.S."/>
            <person name="Kennedy S."/>
            <person name="Kristiansen K."/>
            <person name="Kultima J.R."/>
            <person name="Leonard P."/>
            <person name="Levenez F."/>
            <person name="Lund O."/>
            <person name="Moumen B."/>
            <person name="Le Paslier D."/>
            <person name="Pons N."/>
            <person name="Pedersen O."/>
            <person name="Prifti E."/>
            <person name="Qin J."/>
            <person name="Raes J."/>
            <person name="Tap J."/>
            <person name="Tims S."/>
            <person name="Ussery D.W."/>
            <person name="Yamada T."/>
            <person name="MetaHit consortium"/>
            <person name="Renault P."/>
            <person name="Sicheritz-Ponten T."/>
            <person name="Bork P."/>
            <person name="Wang J."/>
            <person name="Brunak S."/>
            <person name="Ehrlich S.D."/>
        </authorList>
    </citation>
    <scope>NUCLEOTIDE SEQUENCE [LARGE SCALE GENOMIC DNA]</scope>
</reference>
<comment type="similarity">
    <text evidence="1">Belongs to the bacterial solute-binding protein 1 family.</text>
</comment>
<dbReference type="Pfam" id="PF01547">
    <property type="entry name" value="SBP_bac_1"/>
    <property type="match status" value="1"/>
</dbReference>
<evidence type="ECO:0000256" key="5">
    <source>
        <dbReference type="SAM" id="SignalP"/>
    </source>
</evidence>
<dbReference type="PANTHER" id="PTHR43649">
    <property type="entry name" value="ARABINOSE-BINDING PROTEIN-RELATED"/>
    <property type="match status" value="1"/>
</dbReference>
<dbReference type="PROSITE" id="PS51257">
    <property type="entry name" value="PROKAR_LIPOPROTEIN"/>
    <property type="match status" value="1"/>
</dbReference>
<accession>R6MYM3</accession>
<comment type="caution">
    <text evidence="6">The sequence shown here is derived from an EMBL/GenBank/DDBJ whole genome shotgun (WGS) entry which is preliminary data.</text>
</comment>
<name>R6MYM3_9FIRM</name>
<evidence type="ECO:0000313" key="7">
    <source>
        <dbReference type="Proteomes" id="UP000018168"/>
    </source>
</evidence>
<evidence type="ECO:0000256" key="1">
    <source>
        <dbReference type="ARBA" id="ARBA00008520"/>
    </source>
</evidence>
<feature type="signal peptide" evidence="5">
    <location>
        <begin position="1"/>
        <end position="21"/>
    </location>
</feature>
<proteinExistence type="inferred from homology"/>
<dbReference type="SUPFAM" id="SSF53850">
    <property type="entry name" value="Periplasmic binding protein-like II"/>
    <property type="match status" value="1"/>
</dbReference>
<dbReference type="EMBL" id="CBEP010000084">
    <property type="protein sequence ID" value="CDC04868.1"/>
    <property type="molecule type" value="Genomic_DNA"/>
</dbReference>
<dbReference type="AlphaFoldDB" id="R6MYM3"/>
<evidence type="ECO:0000256" key="3">
    <source>
        <dbReference type="ARBA" id="ARBA00022729"/>
    </source>
</evidence>